<dbReference type="AlphaFoldDB" id="A0A5B8ECI2"/>
<reference evidence="2 3" key="1">
    <citation type="submission" date="2018-06" db="EMBL/GenBank/DDBJ databases">
        <title>Complete genome sequnece of Lactobacillus amylovorus PMRA3.</title>
        <authorList>
            <person name="Nam Y.-D."/>
            <person name="Chung W.-H."/>
            <person name="Park Y.S."/>
            <person name="Kang J."/>
        </authorList>
    </citation>
    <scope>NUCLEOTIDE SEQUENCE [LARGE SCALE GENOMIC DNA]</scope>
    <source>
        <strain evidence="2 3">PMRA3</strain>
    </source>
</reference>
<keyword evidence="1" id="KW-1133">Transmembrane helix</keyword>
<accession>A0A5B8ECI2</accession>
<feature type="transmembrane region" description="Helical" evidence="1">
    <location>
        <begin position="149"/>
        <end position="171"/>
    </location>
</feature>
<evidence type="ECO:0000313" key="3">
    <source>
        <dbReference type="Proteomes" id="UP000312326"/>
    </source>
</evidence>
<name>A0A5B8ECI2_LACAM</name>
<dbReference type="InterPro" id="IPR010640">
    <property type="entry name" value="Low_temperature_requirement_A"/>
</dbReference>
<keyword evidence="1" id="KW-0472">Membrane</keyword>
<dbReference type="Proteomes" id="UP000312326">
    <property type="component" value="Chromosome"/>
</dbReference>
<feature type="transmembrane region" description="Helical" evidence="1">
    <location>
        <begin position="12"/>
        <end position="30"/>
    </location>
</feature>
<evidence type="ECO:0000256" key="1">
    <source>
        <dbReference type="SAM" id="Phobius"/>
    </source>
</evidence>
<feature type="transmembrane region" description="Helical" evidence="1">
    <location>
        <begin position="183"/>
        <end position="203"/>
    </location>
</feature>
<dbReference type="Pfam" id="PF06772">
    <property type="entry name" value="LtrA"/>
    <property type="match status" value="1"/>
</dbReference>
<feature type="transmembrane region" description="Helical" evidence="1">
    <location>
        <begin position="83"/>
        <end position="101"/>
    </location>
</feature>
<evidence type="ECO:0000313" key="2">
    <source>
        <dbReference type="EMBL" id="QDD70119.1"/>
    </source>
</evidence>
<keyword evidence="1" id="KW-0812">Transmembrane</keyword>
<feature type="transmembrane region" description="Helical" evidence="1">
    <location>
        <begin position="122"/>
        <end position="143"/>
    </location>
</feature>
<dbReference type="EMBL" id="CP029754">
    <property type="protein sequence ID" value="QDD70119.1"/>
    <property type="molecule type" value="Genomic_DNA"/>
</dbReference>
<gene>
    <name evidence="2" type="ORF">DM298_03940</name>
</gene>
<proteinExistence type="predicted"/>
<organism evidence="2 3">
    <name type="scientific">Lactobacillus amylovorus</name>
    <dbReference type="NCBI Taxonomy" id="1604"/>
    <lineage>
        <taxon>Bacteria</taxon>
        <taxon>Bacillati</taxon>
        <taxon>Bacillota</taxon>
        <taxon>Bacilli</taxon>
        <taxon>Lactobacillales</taxon>
        <taxon>Lactobacillaceae</taxon>
        <taxon>Lactobacillus</taxon>
    </lineage>
</organism>
<sequence>MACGLFFSNQLLFWFLVVGTLINIFVVMFASSRLEREYERTNMVHIIKDSLIERYGLMTMIALGEIISSLYDFSKTPINWNRFIQFTLCIILVALLAAVYYQVLGELYIQLNSSIATSLTGWLFLLVILFIFLIDVSLHLVIIDGNLESKILFSFSLILMLLMIRVLFLISIHFKLSKLQIKLSWILLIEMIINLAAAFLPAMG</sequence>
<protein>
    <submittedName>
        <fullName evidence="2">Uncharacterized protein</fullName>
    </submittedName>
</protein>